<feature type="compositionally biased region" description="Low complexity" evidence="1">
    <location>
        <begin position="173"/>
        <end position="186"/>
    </location>
</feature>
<organism evidence="3 5">
    <name type="scientific">Lactarius akahatsu</name>
    <dbReference type="NCBI Taxonomy" id="416441"/>
    <lineage>
        <taxon>Eukaryota</taxon>
        <taxon>Fungi</taxon>
        <taxon>Dikarya</taxon>
        <taxon>Basidiomycota</taxon>
        <taxon>Agaricomycotina</taxon>
        <taxon>Agaricomycetes</taxon>
        <taxon>Russulales</taxon>
        <taxon>Russulaceae</taxon>
        <taxon>Lactarius</taxon>
    </lineage>
</organism>
<feature type="compositionally biased region" description="Low complexity" evidence="1">
    <location>
        <begin position="126"/>
        <end position="139"/>
    </location>
</feature>
<proteinExistence type="predicted"/>
<evidence type="ECO:0000313" key="3">
    <source>
        <dbReference type="EMBL" id="KAH8983024.1"/>
    </source>
</evidence>
<comment type="caution">
    <text evidence="3">The sequence shown here is derived from an EMBL/GenBank/DDBJ whole genome shotgun (WGS) entry which is preliminary data.</text>
</comment>
<dbReference type="EMBL" id="JAKELL010000060">
    <property type="protein sequence ID" value="KAH8985802.1"/>
    <property type="molecule type" value="Genomic_DNA"/>
</dbReference>
<dbReference type="Proteomes" id="UP001201163">
    <property type="component" value="Unassembled WGS sequence"/>
</dbReference>
<gene>
    <name evidence="4" type="ORF">EDB92DRAFT_1949634</name>
    <name evidence="3" type="ORF">EDB92DRAFT_1951903</name>
    <name evidence="2" type="ORF">EDB92DRAFT_1955166</name>
</gene>
<evidence type="ECO:0000256" key="1">
    <source>
        <dbReference type="SAM" id="MobiDB-lite"/>
    </source>
</evidence>
<evidence type="ECO:0000313" key="4">
    <source>
        <dbReference type="EMBL" id="KAH8985802.1"/>
    </source>
</evidence>
<protein>
    <submittedName>
        <fullName evidence="3">Uncharacterized protein</fullName>
    </submittedName>
</protein>
<feature type="compositionally biased region" description="Pro residues" evidence="1">
    <location>
        <begin position="21"/>
        <end position="33"/>
    </location>
</feature>
<feature type="region of interest" description="Disordered" evidence="1">
    <location>
        <begin position="1"/>
        <end position="194"/>
    </location>
</feature>
<evidence type="ECO:0000313" key="2">
    <source>
        <dbReference type="EMBL" id="KAH8979441.1"/>
    </source>
</evidence>
<accession>A0AAD4L9J6</accession>
<dbReference type="AlphaFoldDB" id="A0AAD4L9J6"/>
<reference evidence="3" key="1">
    <citation type="submission" date="2022-01" db="EMBL/GenBank/DDBJ databases">
        <title>Comparative genomics reveals a dynamic genome evolution in the ectomycorrhizal milk-cap (Lactarius) mushrooms.</title>
        <authorList>
            <consortium name="DOE Joint Genome Institute"/>
            <person name="Lebreton A."/>
            <person name="Tang N."/>
            <person name="Kuo A."/>
            <person name="LaButti K."/>
            <person name="Drula E."/>
            <person name="Barry K."/>
            <person name="Clum A."/>
            <person name="Lipzen A."/>
            <person name="Mousain D."/>
            <person name="Ng V."/>
            <person name="Wang R."/>
            <person name="Wang X."/>
            <person name="Dai Y."/>
            <person name="Henrissat B."/>
            <person name="Grigoriev I.V."/>
            <person name="Guerin-Laguette A."/>
            <person name="Yu F."/>
            <person name="Martin F.M."/>
        </authorList>
    </citation>
    <scope>NUCLEOTIDE SEQUENCE</scope>
    <source>
        <strain evidence="3">QP</strain>
    </source>
</reference>
<evidence type="ECO:0000313" key="5">
    <source>
        <dbReference type="Proteomes" id="UP001201163"/>
    </source>
</evidence>
<dbReference type="EMBL" id="JAKELL010000093">
    <property type="protein sequence ID" value="KAH8983024.1"/>
    <property type="molecule type" value="Genomic_DNA"/>
</dbReference>
<name>A0AAD4L9J6_9AGAM</name>
<dbReference type="EMBL" id="JAKELL010000172">
    <property type="protein sequence ID" value="KAH8979441.1"/>
    <property type="molecule type" value="Genomic_DNA"/>
</dbReference>
<sequence>MSDISRRSHSQSRAAVGTPPSQQPSPQPQPMGPPLQQQPAVTGGSDAINFLSRMPSPVVHIPSVSRPADNPREETKRRKRRSPSPLGSFMDRIPSSQRIAHNPPEVSEAPTDHREIISVDDQPTETPSTDATTSSLALSIPDTMDVDDGGSGIGPVPISSEEGTPKRKKVGHSAPRARPSRSAPSRIFHPLGVTLPASPMPDDLGSVESRIERCKLILTGAWDDLRNLRGRLQQFDDGIYRALIDLESMGKYLEGKDLFAKRSESP</sequence>
<keyword evidence="5" id="KW-1185">Reference proteome</keyword>